<dbReference type="InterPro" id="IPR055469">
    <property type="entry name" value="DUF7041"/>
</dbReference>
<dbReference type="PROSITE" id="PS50878">
    <property type="entry name" value="RT_POL"/>
    <property type="match status" value="1"/>
</dbReference>
<dbReference type="PROSITE" id="PS50175">
    <property type="entry name" value="ASP_PROT_RETROV"/>
    <property type="match status" value="1"/>
</dbReference>
<keyword evidence="2" id="KW-0808">Transferase</keyword>
<gene>
    <name evidence="12" type="ORF">RRG08_048909</name>
</gene>
<feature type="domain" description="Integrase catalytic" evidence="11">
    <location>
        <begin position="890"/>
        <end position="1005"/>
    </location>
</feature>
<organism evidence="12 13">
    <name type="scientific">Elysia crispata</name>
    <name type="common">lettuce slug</name>
    <dbReference type="NCBI Taxonomy" id="231223"/>
    <lineage>
        <taxon>Eukaryota</taxon>
        <taxon>Metazoa</taxon>
        <taxon>Spiralia</taxon>
        <taxon>Lophotrochozoa</taxon>
        <taxon>Mollusca</taxon>
        <taxon>Gastropoda</taxon>
        <taxon>Heterobranchia</taxon>
        <taxon>Euthyneura</taxon>
        <taxon>Panpulmonata</taxon>
        <taxon>Sacoglossa</taxon>
        <taxon>Placobranchoidea</taxon>
        <taxon>Plakobranchidae</taxon>
        <taxon>Elysia</taxon>
    </lineage>
</organism>
<evidence type="ECO:0000256" key="2">
    <source>
        <dbReference type="ARBA" id="ARBA00022679"/>
    </source>
</evidence>
<keyword evidence="1" id="KW-0645">Protease</keyword>
<dbReference type="InterPro" id="IPR000477">
    <property type="entry name" value="RT_dom"/>
</dbReference>
<name>A0AAE1A5R7_9GAST</name>
<dbReference type="InterPro" id="IPR001995">
    <property type="entry name" value="Peptidase_A2_cat"/>
</dbReference>
<dbReference type="Pfam" id="PF17921">
    <property type="entry name" value="Integrase_H2C2"/>
    <property type="match status" value="1"/>
</dbReference>
<dbReference type="CDD" id="cd09274">
    <property type="entry name" value="RNase_HI_RT_Ty3"/>
    <property type="match status" value="1"/>
</dbReference>
<dbReference type="Gene3D" id="2.40.70.10">
    <property type="entry name" value="Acid Proteases"/>
    <property type="match status" value="1"/>
</dbReference>
<dbReference type="Gene3D" id="3.10.10.10">
    <property type="entry name" value="HIV Type 1 Reverse Transcriptase, subunit A, domain 1"/>
    <property type="match status" value="1"/>
</dbReference>
<dbReference type="GO" id="GO:0006508">
    <property type="term" value="P:proteolysis"/>
    <property type="evidence" value="ECO:0007669"/>
    <property type="project" value="UniProtKB-KW"/>
</dbReference>
<sequence length="1005" mass="111910">MSQPQGESTQALLAALTSQLQSMTVQPNISAVSLKLPEFWTTSPEVWFARVEAQFGTKNISTDQTKYDYIVSQDFGDIQKLAEAADRIWETRGACVQQVIHTADSSPPAPVTIEAVSRPRFQPQRRPGSKAPSTQAVSIITSNLAHKLVAANLGANFRPCCLRETTMPAAKRGSSWQSASTKHVSVVDRLSGRSYLVDTGAEVSVYPASVQERKSQPPSSTLTAANGTSIHTWGKRKVFLAIGQKGQYQHEFYLADVTRPILGADFFIKHGLAIDLRGKRLVSLDNMSILLRETKSPLTLSGLGFPLKHEYDSLLQQFPELLTPHFHQCNNKDGVEHHIITQGPPTHSRARRLDQSKLSAAKAEFLQMEDMGIIRRSKSAWSSPLHMVPKADGKWRPCGDYRRLNASTDDDRYPLPHIQDFNNHLAGCTVFSKIDLIRGYHQIPMAPLSIPKTAVVTPFGLWEFLRMPFGLKNAAQSFQRLMDGILRDIPFTFVYLDDILVASRSSQEHAQHLEQLFKLLSANGLVINKAKCIFGAEELDFLGHHVSAIGIAPLPDRVAALRDSKPPQNRTGLQRFLGMINYYHRFLPGLAPILAPLHAQASGKGQSIEWSAECQASFNDVKEILARSVLLHHPLPDAPTSLTVDASSTAVGAQLEQRQGQSWVPLAFFSRKLSDAEKKYSAFDRELLASYSAVKHFRHFLEGRPFTLYTDHKPLTFALSSETDRSPRQTRHLAFIAEFTTDIRHIKGKFNVVADALSRITTTSNAADTINLCPVSTSHPVEVDWTDFAQLAKDQIQSGEMASYRTATTGLILKDIDIGPSTLFCDTSLGVTRPVLPVSWTRPVFNKIHGLSHPGVRPTQKAIAQRFVWHGMKRDICQWSLLHHWVARFGVPEDITSDRGRQFTSASWTQLSSLLGINANTTTAYHPQANGMVERLHRQLKASLKARTTSSNWFDELPMVLLGIRSSWRVDPGCSPAELVYGSTTYLANSYNHMMRALLNQKYHS</sequence>
<keyword evidence="4" id="KW-0540">Nuclease</keyword>
<feature type="domain" description="Peptidase A2" evidence="9">
    <location>
        <begin position="193"/>
        <end position="266"/>
    </location>
</feature>
<dbReference type="Pfam" id="PF23055">
    <property type="entry name" value="DUF7041"/>
    <property type="match status" value="1"/>
</dbReference>
<dbReference type="InterPro" id="IPR041588">
    <property type="entry name" value="Integrase_H2C2"/>
</dbReference>
<dbReference type="Proteomes" id="UP001283361">
    <property type="component" value="Unassembled WGS sequence"/>
</dbReference>
<feature type="domain" description="Reverse transcriptase" evidence="10">
    <location>
        <begin position="369"/>
        <end position="546"/>
    </location>
</feature>
<dbReference type="EMBL" id="JAWDGP010002622">
    <property type="protein sequence ID" value="KAK3781570.1"/>
    <property type="molecule type" value="Genomic_DNA"/>
</dbReference>
<dbReference type="InterPro" id="IPR043502">
    <property type="entry name" value="DNA/RNA_pol_sf"/>
</dbReference>
<evidence type="ECO:0000256" key="1">
    <source>
        <dbReference type="ARBA" id="ARBA00022670"/>
    </source>
</evidence>
<accession>A0AAE1A5R7</accession>
<dbReference type="CDD" id="cd01647">
    <property type="entry name" value="RT_LTR"/>
    <property type="match status" value="1"/>
</dbReference>
<evidence type="ECO:0000256" key="4">
    <source>
        <dbReference type="ARBA" id="ARBA00022722"/>
    </source>
</evidence>
<dbReference type="SUPFAM" id="SSF50630">
    <property type="entry name" value="Acid proteases"/>
    <property type="match status" value="1"/>
</dbReference>
<evidence type="ECO:0000259" key="10">
    <source>
        <dbReference type="PROSITE" id="PS50878"/>
    </source>
</evidence>
<dbReference type="SUPFAM" id="SSF56672">
    <property type="entry name" value="DNA/RNA polymerases"/>
    <property type="match status" value="1"/>
</dbReference>
<protein>
    <recommendedName>
        <fullName evidence="14">Reverse transcriptase</fullName>
    </recommendedName>
</protein>
<evidence type="ECO:0000256" key="5">
    <source>
        <dbReference type="ARBA" id="ARBA00022759"/>
    </source>
</evidence>
<dbReference type="InterPro" id="IPR021109">
    <property type="entry name" value="Peptidase_aspartic_dom_sf"/>
</dbReference>
<evidence type="ECO:0000313" key="12">
    <source>
        <dbReference type="EMBL" id="KAK3781570.1"/>
    </source>
</evidence>
<dbReference type="FunFam" id="3.10.10.10:FF:000007">
    <property type="entry name" value="Retrovirus-related Pol polyprotein from transposon 17.6-like Protein"/>
    <property type="match status" value="1"/>
</dbReference>
<dbReference type="PANTHER" id="PTHR37984">
    <property type="entry name" value="PROTEIN CBG26694"/>
    <property type="match status" value="1"/>
</dbReference>
<evidence type="ECO:0000256" key="7">
    <source>
        <dbReference type="ARBA" id="ARBA00022918"/>
    </source>
</evidence>
<evidence type="ECO:0008006" key="14">
    <source>
        <dbReference type="Google" id="ProtNLM"/>
    </source>
</evidence>
<keyword evidence="7" id="KW-0695">RNA-directed DNA polymerase</keyword>
<dbReference type="GO" id="GO:0015074">
    <property type="term" value="P:DNA integration"/>
    <property type="evidence" value="ECO:0007669"/>
    <property type="project" value="InterPro"/>
</dbReference>
<dbReference type="AlphaFoldDB" id="A0AAE1A5R7"/>
<dbReference type="InterPro" id="IPR001584">
    <property type="entry name" value="Integrase_cat-core"/>
</dbReference>
<keyword evidence="5" id="KW-0255">Endonuclease</keyword>
<dbReference type="GO" id="GO:0003964">
    <property type="term" value="F:RNA-directed DNA polymerase activity"/>
    <property type="evidence" value="ECO:0007669"/>
    <property type="project" value="UniProtKB-KW"/>
</dbReference>
<evidence type="ECO:0000256" key="8">
    <source>
        <dbReference type="ARBA" id="ARBA00023268"/>
    </source>
</evidence>
<dbReference type="InterPro" id="IPR041577">
    <property type="entry name" value="RT_RNaseH_2"/>
</dbReference>
<dbReference type="GO" id="GO:0004190">
    <property type="term" value="F:aspartic-type endopeptidase activity"/>
    <property type="evidence" value="ECO:0007669"/>
    <property type="project" value="InterPro"/>
</dbReference>
<dbReference type="Gene3D" id="3.30.420.10">
    <property type="entry name" value="Ribonuclease H-like superfamily/Ribonuclease H"/>
    <property type="match status" value="1"/>
</dbReference>
<comment type="caution">
    <text evidence="12">The sequence shown here is derived from an EMBL/GenBank/DDBJ whole genome shotgun (WGS) entry which is preliminary data.</text>
</comment>
<evidence type="ECO:0000259" key="9">
    <source>
        <dbReference type="PROSITE" id="PS50175"/>
    </source>
</evidence>
<dbReference type="InterPro" id="IPR036397">
    <property type="entry name" value="RNaseH_sf"/>
</dbReference>
<dbReference type="Pfam" id="PF17919">
    <property type="entry name" value="RT_RNaseH_2"/>
    <property type="match status" value="1"/>
</dbReference>
<dbReference type="Pfam" id="PF00078">
    <property type="entry name" value="RVT_1"/>
    <property type="match status" value="1"/>
</dbReference>
<dbReference type="FunFam" id="3.30.70.270:FF:000020">
    <property type="entry name" value="Transposon Tf2-6 polyprotein-like Protein"/>
    <property type="match status" value="1"/>
</dbReference>
<evidence type="ECO:0000256" key="6">
    <source>
        <dbReference type="ARBA" id="ARBA00022801"/>
    </source>
</evidence>
<keyword evidence="6" id="KW-0378">Hydrolase</keyword>
<proteinExistence type="predicted"/>
<dbReference type="GO" id="GO:0003676">
    <property type="term" value="F:nucleic acid binding"/>
    <property type="evidence" value="ECO:0007669"/>
    <property type="project" value="InterPro"/>
</dbReference>
<keyword evidence="13" id="KW-1185">Reference proteome</keyword>
<keyword evidence="8" id="KW-0511">Multifunctional enzyme</keyword>
<dbReference type="GO" id="GO:0004519">
    <property type="term" value="F:endonuclease activity"/>
    <property type="evidence" value="ECO:0007669"/>
    <property type="project" value="UniProtKB-KW"/>
</dbReference>
<dbReference type="Gene3D" id="3.30.70.270">
    <property type="match status" value="2"/>
</dbReference>
<evidence type="ECO:0000313" key="13">
    <source>
        <dbReference type="Proteomes" id="UP001283361"/>
    </source>
</evidence>
<reference evidence="12" key="1">
    <citation type="journal article" date="2023" name="G3 (Bethesda)">
        <title>A reference genome for the long-term kleptoplast-retaining sea slug Elysia crispata morphotype clarki.</title>
        <authorList>
            <person name="Eastman K.E."/>
            <person name="Pendleton A.L."/>
            <person name="Shaikh M.A."/>
            <person name="Suttiyut T."/>
            <person name="Ogas R."/>
            <person name="Tomko P."/>
            <person name="Gavelis G."/>
            <person name="Widhalm J.R."/>
            <person name="Wisecaver J.H."/>
        </authorList>
    </citation>
    <scope>NUCLEOTIDE SEQUENCE</scope>
    <source>
        <strain evidence="12">ECLA1</strain>
    </source>
</reference>
<evidence type="ECO:0000259" key="11">
    <source>
        <dbReference type="PROSITE" id="PS50994"/>
    </source>
</evidence>
<dbReference type="InterPro" id="IPR050951">
    <property type="entry name" value="Retrovirus_Pol_polyprotein"/>
</dbReference>
<dbReference type="InterPro" id="IPR043128">
    <property type="entry name" value="Rev_trsase/Diguanyl_cyclase"/>
</dbReference>
<evidence type="ECO:0000256" key="3">
    <source>
        <dbReference type="ARBA" id="ARBA00022695"/>
    </source>
</evidence>
<keyword evidence="3" id="KW-0548">Nucleotidyltransferase</keyword>
<dbReference type="PROSITE" id="PS50994">
    <property type="entry name" value="INTEGRASE"/>
    <property type="match status" value="1"/>
</dbReference>
<dbReference type="SUPFAM" id="SSF53098">
    <property type="entry name" value="Ribonuclease H-like"/>
    <property type="match status" value="1"/>
</dbReference>
<dbReference type="InterPro" id="IPR012337">
    <property type="entry name" value="RNaseH-like_sf"/>
</dbReference>
<dbReference type="PANTHER" id="PTHR37984:SF5">
    <property type="entry name" value="PROTEIN NYNRIN-LIKE"/>
    <property type="match status" value="1"/>
</dbReference>